<dbReference type="InterPro" id="IPR003661">
    <property type="entry name" value="HisK_dim/P_dom"/>
</dbReference>
<dbReference type="InterPro" id="IPR035965">
    <property type="entry name" value="PAS-like_dom_sf"/>
</dbReference>
<dbReference type="CDD" id="cd00082">
    <property type="entry name" value="HisKA"/>
    <property type="match status" value="1"/>
</dbReference>
<evidence type="ECO:0000256" key="4">
    <source>
        <dbReference type="ARBA" id="ARBA00022553"/>
    </source>
</evidence>
<feature type="transmembrane region" description="Helical" evidence="13">
    <location>
        <begin position="45"/>
        <end position="62"/>
    </location>
</feature>
<dbReference type="EMBL" id="VSSQ01000105">
    <property type="protein sequence ID" value="MPL77296.1"/>
    <property type="molecule type" value="Genomic_DNA"/>
</dbReference>
<evidence type="ECO:0000256" key="6">
    <source>
        <dbReference type="ARBA" id="ARBA00022692"/>
    </source>
</evidence>
<feature type="domain" description="Histidine kinase" evidence="14">
    <location>
        <begin position="372"/>
        <end position="591"/>
    </location>
</feature>
<evidence type="ECO:0000256" key="5">
    <source>
        <dbReference type="ARBA" id="ARBA00022679"/>
    </source>
</evidence>
<dbReference type="GO" id="GO:0030295">
    <property type="term" value="F:protein kinase activator activity"/>
    <property type="evidence" value="ECO:0007669"/>
    <property type="project" value="TreeGrafter"/>
</dbReference>
<dbReference type="Gene3D" id="3.30.450.20">
    <property type="entry name" value="PAS domain"/>
    <property type="match status" value="1"/>
</dbReference>
<dbReference type="FunFam" id="3.30.565.10:FF:000006">
    <property type="entry name" value="Sensor histidine kinase WalK"/>
    <property type="match status" value="1"/>
</dbReference>
<evidence type="ECO:0000256" key="12">
    <source>
        <dbReference type="ARBA" id="ARBA00023136"/>
    </source>
</evidence>
<keyword evidence="5 16" id="KW-0808">Transferase</keyword>
<dbReference type="PROSITE" id="PS50112">
    <property type="entry name" value="PAS"/>
    <property type="match status" value="1"/>
</dbReference>
<dbReference type="SMART" id="SM00387">
    <property type="entry name" value="HATPase_c"/>
    <property type="match status" value="1"/>
</dbReference>
<dbReference type="SUPFAM" id="SSF55874">
    <property type="entry name" value="ATPase domain of HSP90 chaperone/DNA topoisomerase II/histidine kinase"/>
    <property type="match status" value="1"/>
</dbReference>
<feature type="domain" description="PAS" evidence="15">
    <location>
        <begin position="225"/>
        <end position="266"/>
    </location>
</feature>
<dbReference type="NCBIfam" id="TIGR00229">
    <property type="entry name" value="sensory_box"/>
    <property type="match status" value="1"/>
</dbReference>
<keyword evidence="7" id="KW-0547">Nucleotide-binding</keyword>
<name>A0A644UE79_9ZZZZ</name>
<evidence type="ECO:0000256" key="2">
    <source>
        <dbReference type="ARBA" id="ARBA00004141"/>
    </source>
</evidence>
<evidence type="ECO:0000256" key="9">
    <source>
        <dbReference type="ARBA" id="ARBA00022840"/>
    </source>
</evidence>
<sequence>MKKYGIDLDFLREKVINSAILSISILILPIVIFYTIRLFDYGWENYYSIYLVELFIILFLFFSRKKFSLKFKAHSVAVVSVAFGLIGTSIFSLSGGNIQSIIGILIITILYGWRTGIYYAIASILGYSIMGVLLLNGVIERSFDFNIFNYSLYPWLNAISLYSVIGLLIIYSIGLFYKYILGSLREVTETKEKLTLLNHELSEHKINLESKNIILNKLNKEYLENQIKFKAIFDIVEVGISITDNRGRIIDCNEASDKILGITKEEHLQMDLSVTDWEVIDSNNTPMKNEDLPGVWALENKKPVSNVVMGFARKGKEVIWLNVDVIPLNIEGYGVVVTFSDITERKKAEEKLIKYSKELNIMNSDKDKFISILAHDLKSPFTSLIGFSSFLLENINDFDIDTIKEHLGVINDTSNKTYEMLEDILLWLKSQSGQIVFSPKEVNFNEICYEVIHASNIIAKDKNIKLVCHSFEDDRKLFVDPNITKTILRNLISNAIKFSKPNTEVNISKNMLEDEIIITVSDKGIGISQENLNSIWNPLQSFKTIGTNGEKGTGIGLSICKELVEKQGGRIWIESRLGEGSDFNFSIPLSKVG</sequence>
<dbReference type="PANTHER" id="PTHR42878:SF7">
    <property type="entry name" value="SENSOR HISTIDINE KINASE GLRK"/>
    <property type="match status" value="1"/>
</dbReference>
<evidence type="ECO:0000256" key="7">
    <source>
        <dbReference type="ARBA" id="ARBA00022741"/>
    </source>
</evidence>
<dbReference type="Pfam" id="PF00512">
    <property type="entry name" value="HisKA"/>
    <property type="match status" value="1"/>
</dbReference>
<dbReference type="GO" id="GO:0007234">
    <property type="term" value="P:osmosensory signaling via phosphorelay pathway"/>
    <property type="evidence" value="ECO:0007669"/>
    <property type="project" value="TreeGrafter"/>
</dbReference>
<feature type="transmembrane region" description="Helical" evidence="13">
    <location>
        <begin position="74"/>
        <end position="91"/>
    </location>
</feature>
<keyword evidence="10 13" id="KW-1133">Transmembrane helix</keyword>
<dbReference type="PRINTS" id="PR00344">
    <property type="entry name" value="BCTRLSENSOR"/>
</dbReference>
<dbReference type="Gene3D" id="3.30.565.10">
    <property type="entry name" value="Histidine kinase-like ATPase, C-terminal domain"/>
    <property type="match status" value="1"/>
</dbReference>
<evidence type="ECO:0000256" key="1">
    <source>
        <dbReference type="ARBA" id="ARBA00000085"/>
    </source>
</evidence>
<evidence type="ECO:0000256" key="10">
    <source>
        <dbReference type="ARBA" id="ARBA00022989"/>
    </source>
</evidence>
<evidence type="ECO:0000259" key="14">
    <source>
        <dbReference type="PROSITE" id="PS50109"/>
    </source>
</evidence>
<dbReference type="InterPro" id="IPR036890">
    <property type="entry name" value="HATPase_C_sf"/>
</dbReference>
<evidence type="ECO:0000256" key="3">
    <source>
        <dbReference type="ARBA" id="ARBA00012438"/>
    </source>
</evidence>
<dbReference type="InterPro" id="IPR003594">
    <property type="entry name" value="HATPase_dom"/>
</dbReference>
<dbReference type="Gene3D" id="1.10.287.130">
    <property type="match status" value="1"/>
</dbReference>
<dbReference type="Pfam" id="PF13426">
    <property type="entry name" value="PAS_9"/>
    <property type="match status" value="1"/>
</dbReference>
<dbReference type="InterPro" id="IPR036097">
    <property type="entry name" value="HisK_dim/P_sf"/>
</dbReference>
<keyword evidence="6 13" id="KW-0812">Transmembrane</keyword>
<dbReference type="SUPFAM" id="SSF55785">
    <property type="entry name" value="PYP-like sensor domain (PAS domain)"/>
    <property type="match status" value="1"/>
</dbReference>
<gene>
    <name evidence="16" type="primary">sasA_74</name>
    <name evidence="16" type="ORF">SDC9_23150</name>
</gene>
<evidence type="ECO:0000259" key="15">
    <source>
        <dbReference type="PROSITE" id="PS50112"/>
    </source>
</evidence>
<dbReference type="InterPro" id="IPR000014">
    <property type="entry name" value="PAS"/>
</dbReference>
<dbReference type="PANTHER" id="PTHR42878">
    <property type="entry name" value="TWO-COMPONENT HISTIDINE KINASE"/>
    <property type="match status" value="1"/>
</dbReference>
<keyword evidence="4" id="KW-0597">Phosphoprotein</keyword>
<organism evidence="16">
    <name type="scientific">bioreactor metagenome</name>
    <dbReference type="NCBI Taxonomy" id="1076179"/>
    <lineage>
        <taxon>unclassified sequences</taxon>
        <taxon>metagenomes</taxon>
        <taxon>ecological metagenomes</taxon>
    </lineage>
</organism>
<feature type="transmembrane region" description="Helical" evidence="13">
    <location>
        <begin position="118"/>
        <end position="139"/>
    </location>
</feature>
<protein>
    <recommendedName>
        <fullName evidence="3">histidine kinase</fullName>
        <ecNumber evidence="3">2.7.13.3</ecNumber>
    </recommendedName>
</protein>
<feature type="transmembrane region" description="Helical" evidence="13">
    <location>
        <begin position="20"/>
        <end position="39"/>
    </location>
</feature>
<dbReference type="GO" id="GO:0016020">
    <property type="term" value="C:membrane"/>
    <property type="evidence" value="ECO:0007669"/>
    <property type="project" value="UniProtKB-SubCell"/>
</dbReference>
<dbReference type="GO" id="GO:0000155">
    <property type="term" value="F:phosphorelay sensor kinase activity"/>
    <property type="evidence" value="ECO:0007669"/>
    <property type="project" value="InterPro"/>
</dbReference>
<keyword evidence="9" id="KW-0067">ATP-binding</keyword>
<dbReference type="AlphaFoldDB" id="A0A644UE79"/>
<dbReference type="SMART" id="SM00388">
    <property type="entry name" value="HisKA"/>
    <property type="match status" value="1"/>
</dbReference>
<reference evidence="16" key="1">
    <citation type="submission" date="2019-08" db="EMBL/GenBank/DDBJ databases">
        <authorList>
            <person name="Kucharzyk K."/>
            <person name="Murdoch R.W."/>
            <person name="Higgins S."/>
            <person name="Loffler F."/>
        </authorList>
    </citation>
    <scope>NUCLEOTIDE SEQUENCE</scope>
</reference>
<evidence type="ECO:0000256" key="13">
    <source>
        <dbReference type="SAM" id="Phobius"/>
    </source>
</evidence>
<keyword evidence="8 16" id="KW-0418">Kinase</keyword>
<comment type="caution">
    <text evidence="16">The sequence shown here is derived from an EMBL/GenBank/DDBJ whole genome shotgun (WGS) entry which is preliminary data.</text>
</comment>
<evidence type="ECO:0000313" key="16">
    <source>
        <dbReference type="EMBL" id="MPL77296.1"/>
    </source>
</evidence>
<proteinExistence type="predicted"/>
<feature type="transmembrane region" description="Helical" evidence="13">
    <location>
        <begin position="159"/>
        <end position="181"/>
    </location>
</feature>
<dbReference type="GO" id="GO:0000156">
    <property type="term" value="F:phosphorelay response regulator activity"/>
    <property type="evidence" value="ECO:0007669"/>
    <property type="project" value="TreeGrafter"/>
</dbReference>
<evidence type="ECO:0000256" key="8">
    <source>
        <dbReference type="ARBA" id="ARBA00022777"/>
    </source>
</evidence>
<dbReference type="PROSITE" id="PS50109">
    <property type="entry name" value="HIS_KIN"/>
    <property type="match status" value="1"/>
</dbReference>
<evidence type="ECO:0000256" key="11">
    <source>
        <dbReference type="ARBA" id="ARBA00023012"/>
    </source>
</evidence>
<keyword evidence="11" id="KW-0902">Two-component regulatory system</keyword>
<dbReference type="InterPro" id="IPR005467">
    <property type="entry name" value="His_kinase_dom"/>
</dbReference>
<dbReference type="EC" id="2.7.13.3" evidence="3"/>
<dbReference type="CDD" id="cd00130">
    <property type="entry name" value="PAS"/>
    <property type="match status" value="1"/>
</dbReference>
<accession>A0A644UE79</accession>
<dbReference type="Pfam" id="PF02518">
    <property type="entry name" value="HATPase_c"/>
    <property type="match status" value="1"/>
</dbReference>
<keyword evidence="12 13" id="KW-0472">Membrane</keyword>
<comment type="catalytic activity">
    <reaction evidence="1">
        <text>ATP + protein L-histidine = ADP + protein N-phospho-L-histidine.</text>
        <dbReference type="EC" id="2.7.13.3"/>
    </reaction>
</comment>
<dbReference type="InterPro" id="IPR050351">
    <property type="entry name" value="BphY/WalK/GraS-like"/>
</dbReference>
<dbReference type="SUPFAM" id="SSF47384">
    <property type="entry name" value="Homodimeric domain of signal transducing histidine kinase"/>
    <property type="match status" value="1"/>
</dbReference>
<comment type="subcellular location">
    <subcellularLocation>
        <location evidence="2">Membrane</location>
        <topology evidence="2">Multi-pass membrane protein</topology>
    </subcellularLocation>
</comment>
<dbReference type="GO" id="GO:0005524">
    <property type="term" value="F:ATP binding"/>
    <property type="evidence" value="ECO:0007669"/>
    <property type="project" value="UniProtKB-KW"/>
</dbReference>
<dbReference type="InterPro" id="IPR004358">
    <property type="entry name" value="Sig_transdc_His_kin-like_C"/>
</dbReference>